<keyword evidence="3" id="KW-0378">Hydrolase</keyword>
<dbReference type="NCBIfam" id="NF045541">
    <property type="entry name" value="scaf_prot_MCP2"/>
    <property type="match status" value="1"/>
</dbReference>
<keyword evidence="1" id="KW-1188">Viral release from host cell</keyword>
<organism evidence="6 7">
    <name type="scientific">Vannielia litorea</name>
    <dbReference type="NCBI Taxonomy" id="1217970"/>
    <lineage>
        <taxon>Bacteria</taxon>
        <taxon>Pseudomonadati</taxon>
        <taxon>Pseudomonadota</taxon>
        <taxon>Alphaproteobacteria</taxon>
        <taxon>Rhodobacterales</taxon>
        <taxon>Paracoccaceae</taxon>
        <taxon>Vannielia</taxon>
    </lineage>
</organism>
<dbReference type="Proteomes" id="UP000184932">
    <property type="component" value="Unassembled WGS sequence"/>
</dbReference>
<reference evidence="7" key="1">
    <citation type="submission" date="2016-11" db="EMBL/GenBank/DDBJ databases">
        <authorList>
            <person name="Varghese N."/>
            <person name="Submissions S."/>
        </authorList>
    </citation>
    <scope>NUCLEOTIDE SEQUENCE [LARGE SCALE GENOMIC DNA]</scope>
    <source>
        <strain evidence="7">DSM 29440</strain>
    </source>
</reference>
<dbReference type="EMBL" id="FSRL01000001">
    <property type="protein sequence ID" value="SIN98982.1"/>
    <property type="molecule type" value="Genomic_DNA"/>
</dbReference>
<dbReference type="InterPro" id="IPR054613">
    <property type="entry name" value="Peptidase_S78_dom"/>
</dbReference>
<dbReference type="AlphaFoldDB" id="A0A1N6FUT3"/>
<feature type="compositionally biased region" description="Basic and acidic residues" evidence="4">
    <location>
        <begin position="183"/>
        <end position="192"/>
    </location>
</feature>
<keyword evidence="2 6" id="KW-0645">Protease</keyword>
<feature type="domain" description="Prohead serine protease" evidence="5">
    <location>
        <begin position="106"/>
        <end position="191"/>
    </location>
</feature>
<evidence type="ECO:0000313" key="7">
    <source>
        <dbReference type="Proteomes" id="UP000184932"/>
    </source>
</evidence>
<evidence type="ECO:0000256" key="3">
    <source>
        <dbReference type="ARBA" id="ARBA00022801"/>
    </source>
</evidence>
<proteinExistence type="predicted"/>
<dbReference type="GO" id="GO:0008233">
    <property type="term" value="F:peptidase activity"/>
    <property type="evidence" value="ECO:0007669"/>
    <property type="project" value="UniProtKB-KW"/>
</dbReference>
<name>A0A1N6FUT3_9RHOB</name>
<evidence type="ECO:0000313" key="6">
    <source>
        <dbReference type="EMBL" id="SIN98982.1"/>
    </source>
</evidence>
<evidence type="ECO:0000259" key="5">
    <source>
        <dbReference type="Pfam" id="PF04586"/>
    </source>
</evidence>
<dbReference type="Pfam" id="PF04586">
    <property type="entry name" value="Peptidase_S78"/>
    <property type="match status" value="1"/>
</dbReference>
<accession>A0A1N6FUT3</accession>
<protein>
    <submittedName>
        <fullName evidence="6">Phage prohead protease, HK97 family</fullName>
    </submittedName>
</protein>
<dbReference type="Pfam" id="PF25209">
    <property type="entry name" value="Phage_capsid_4"/>
    <property type="match status" value="1"/>
</dbReference>
<evidence type="ECO:0000256" key="2">
    <source>
        <dbReference type="ARBA" id="ARBA00022670"/>
    </source>
</evidence>
<dbReference type="RefSeq" id="WP_217694043.1">
    <property type="nucleotide sequence ID" value="NZ_FSRL01000001.1"/>
</dbReference>
<gene>
    <name evidence="6" type="ORF">SAMN05444002_1973</name>
</gene>
<sequence length="636" mass="68410">MSLDRYATSVKTYGPPAAIFDDSHANPPDLWADATHVTRAATTAPTTWDPDTMTVEVIAATQAPVMRKDARGVAYAETLDMATLDLSAVTDLPVYDSHRGASARDVVGIVQSLRVDGDKLLATLRLSAAEDAAPIVERVAEGTLTGVSIGYAVAAWRETHENGQRVRRPASWTLREISLTPDPADRAARVRSETAPSATARLGGNPSNRAATGGTMPNTQTVTPPEDAERTRRSEIRTLVRSAGLGAEIADDLIDQEATVDAAKAAIFDHMQTRSTPVIRTTAPQNDDPAVITRRQADAVATRMAGGECPEVSRQYLGDSMLDLARSALSRAGVSHRGMSADETFQRAAHGTSDFPLVVSNAMNKVALDTYKAAESPLKSLCRQRTLSNFKESTSIRLGEMGRLEEIDEHGEITHTSRAENGETMRLKTYARGLTVSRQLLIDDDLGLLGDMTAAFGEAAAQTEADILVDLLTSNPSLSDGTAVFHSTRGNLADTGADPSVTTLDLARKAMRGFKGLDGKTLINSKPKYLLVGPELETAAESLLASIYAASVDDVNPFTGKLTLLVEPRITDDRWFIFADPARLPALQFGYLSAAQGVQIQRTEAWDTLGMKYRAFLDFGAGWLDWRGAYFNEGAA</sequence>
<evidence type="ECO:0000256" key="1">
    <source>
        <dbReference type="ARBA" id="ARBA00022612"/>
    </source>
</evidence>
<feature type="region of interest" description="Disordered" evidence="4">
    <location>
        <begin position="183"/>
        <end position="233"/>
    </location>
</feature>
<dbReference type="STRING" id="1217970.SAMN05444002_1973"/>
<keyword evidence="7" id="KW-1185">Reference proteome</keyword>
<evidence type="ECO:0000256" key="4">
    <source>
        <dbReference type="SAM" id="MobiDB-lite"/>
    </source>
</evidence>
<feature type="compositionally biased region" description="Polar residues" evidence="4">
    <location>
        <begin position="205"/>
        <end position="223"/>
    </location>
</feature>
<dbReference type="GO" id="GO:0006508">
    <property type="term" value="P:proteolysis"/>
    <property type="evidence" value="ECO:0007669"/>
    <property type="project" value="UniProtKB-KW"/>
</dbReference>